<dbReference type="InterPro" id="IPR036593">
    <property type="entry name" value="CPE0013-like_sf"/>
</dbReference>
<dbReference type="RefSeq" id="WP_353894110.1">
    <property type="nucleotide sequence ID" value="NZ_CP159485.1"/>
</dbReference>
<dbReference type="PANTHER" id="PTHR39450:SF1">
    <property type="entry name" value="DUF1667 DOMAIN-CONTAINING PROTEIN"/>
    <property type="match status" value="1"/>
</dbReference>
<proteinExistence type="predicted"/>
<organism evidence="1">
    <name type="scientific">Proteinivorax hydrogeniformans</name>
    <dbReference type="NCBI Taxonomy" id="1826727"/>
    <lineage>
        <taxon>Bacteria</taxon>
        <taxon>Bacillati</taxon>
        <taxon>Bacillota</taxon>
        <taxon>Clostridia</taxon>
        <taxon>Eubacteriales</taxon>
        <taxon>Proteinivoracaceae</taxon>
        <taxon>Proteinivorax</taxon>
    </lineage>
</organism>
<gene>
    <name evidence="1" type="ORF">PRVXH_000885</name>
</gene>
<evidence type="ECO:0000313" key="1">
    <source>
        <dbReference type="EMBL" id="XCI29562.1"/>
    </source>
</evidence>
<dbReference type="AlphaFoldDB" id="A0AAU8HW22"/>
<dbReference type="PANTHER" id="PTHR39450">
    <property type="entry name" value="MOLYBDOPTERIN OXIDOREDUCTASE, 4FE-4S CLUSTER-BINDING SUBUNIT"/>
    <property type="match status" value="1"/>
</dbReference>
<dbReference type="EMBL" id="CP159485">
    <property type="protein sequence ID" value="XCI29562.1"/>
    <property type="molecule type" value="Genomic_DNA"/>
</dbReference>
<sequence>MKDKEMICIVCPKGCNLKVIRDKKTDNGYKVYGNLCPRGVEYGIKEVTSPTRIITSTVKISEAHLRRLPVKTDKPIPKGKIKECMKVINSLEISAPVKAGDVLVENVLSTGSNIIATRSM</sequence>
<dbReference type="InterPro" id="IPR012460">
    <property type="entry name" value="DUF1667"/>
</dbReference>
<name>A0AAU8HW22_9FIRM</name>
<reference evidence="1" key="1">
    <citation type="journal article" date="2018" name="Antonie Van Leeuwenhoek">
        <title>Proteinivorax hydrogeniformans sp. nov., an anaerobic, haloalkaliphilic bacterium fermenting proteinaceous compounds with high hydrogen production.</title>
        <authorList>
            <person name="Boltyanskaya Y."/>
            <person name="Detkova E."/>
            <person name="Pimenov N."/>
            <person name="Kevbrin V."/>
        </authorList>
    </citation>
    <scope>NUCLEOTIDE SEQUENCE</scope>
    <source>
        <strain evidence="1">Z-710</strain>
    </source>
</reference>
<dbReference type="Pfam" id="PF07892">
    <property type="entry name" value="DUF1667"/>
    <property type="match status" value="1"/>
</dbReference>
<dbReference type="SUPFAM" id="SSF160148">
    <property type="entry name" value="CPE0013-like"/>
    <property type="match status" value="1"/>
</dbReference>
<reference evidence="1" key="2">
    <citation type="submission" date="2024-06" db="EMBL/GenBank/DDBJ databases">
        <authorList>
            <person name="Petrova K.O."/>
            <person name="Toshchakov S.V."/>
            <person name="Boltjanskaja Y.V."/>
            <person name="Kevbrin V.V."/>
        </authorList>
    </citation>
    <scope>NUCLEOTIDE SEQUENCE</scope>
    <source>
        <strain evidence="1">Z-710</strain>
    </source>
</reference>
<protein>
    <submittedName>
        <fullName evidence="1">DUF1667 domain-containing protein</fullName>
    </submittedName>
</protein>
<dbReference type="Gene3D" id="3.10.530.10">
    <property type="entry name" value="CPE0013-like"/>
    <property type="match status" value="1"/>
</dbReference>
<accession>A0AAU8HW22</accession>